<proteinExistence type="predicted"/>
<evidence type="ECO:0000256" key="1">
    <source>
        <dbReference type="SAM" id="Phobius"/>
    </source>
</evidence>
<keyword evidence="4" id="KW-1185">Reference proteome</keyword>
<dbReference type="InterPro" id="IPR025403">
    <property type="entry name" value="TgpA-like_C"/>
</dbReference>
<keyword evidence="1" id="KW-0812">Transmembrane</keyword>
<feature type="transmembrane region" description="Helical" evidence="1">
    <location>
        <begin position="54"/>
        <end position="74"/>
    </location>
</feature>
<dbReference type="RefSeq" id="WP_170837959.1">
    <property type="nucleotide sequence ID" value="NZ_FNKH01000002.1"/>
</dbReference>
<organism evidence="3 4">
    <name type="scientific">Crystallibacter crystallopoietes</name>
    <dbReference type="NCBI Taxonomy" id="37928"/>
    <lineage>
        <taxon>Bacteria</taxon>
        <taxon>Bacillati</taxon>
        <taxon>Actinomycetota</taxon>
        <taxon>Actinomycetes</taxon>
        <taxon>Micrococcales</taxon>
        <taxon>Micrococcaceae</taxon>
        <taxon>Crystallibacter</taxon>
    </lineage>
</organism>
<accession>A0A1H1FFV9</accession>
<keyword evidence="1" id="KW-0472">Membrane</keyword>
<evidence type="ECO:0000259" key="2">
    <source>
        <dbReference type="Pfam" id="PF13559"/>
    </source>
</evidence>
<keyword evidence="1" id="KW-1133">Transmembrane helix</keyword>
<feature type="domain" description="Protein-glutamine gamma-glutamyltransferase-like C-terminal" evidence="2">
    <location>
        <begin position="121"/>
        <end position="189"/>
    </location>
</feature>
<dbReference type="EMBL" id="FNKH01000002">
    <property type="protein sequence ID" value="SDR00003.1"/>
    <property type="molecule type" value="Genomic_DNA"/>
</dbReference>
<dbReference type="AlphaFoldDB" id="A0A1H1FFV9"/>
<evidence type="ECO:0000313" key="3">
    <source>
        <dbReference type="EMBL" id="SDR00003.1"/>
    </source>
</evidence>
<gene>
    <name evidence="3" type="ORF">SAMN04489742_3437</name>
</gene>
<dbReference type="STRING" id="37928.SAMN04489742_3437"/>
<dbReference type="Proteomes" id="UP000181917">
    <property type="component" value="Unassembled WGS sequence"/>
</dbReference>
<reference evidence="3 4" key="1">
    <citation type="submission" date="2016-10" db="EMBL/GenBank/DDBJ databases">
        <authorList>
            <person name="de Groot N.N."/>
        </authorList>
    </citation>
    <scope>NUCLEOTIDE SEQUENCE [LARGE SCALE GENOMIC DNA]</scope>
    <source>
        <strain evidence="3 4">DSM 20117</strain>
    </source>
</reference>
<protein>
    <recommendedName>
        <fullName evidence="2">Protein-glutamine gamma-glutamyltransferase-like C-terminal domain-containing protein</fullName>
    </recommendedName>
</protein>
<name>A0A1H1FFV9_9MICC</name>
<sequence length="211" mass="22570">MTPGEDEARELLIRELAKEPYQEAKPGLLERMLTAVSDWFTDLIESLEGVSPNLGTALIVLAAVLVIGAAIWLVRPRLNARKRAAAEVFDDAVQLTAAEHRRRAAAAAANQEWNTAVAEEFRALVRAMEERVILQPQPGQTADEAAASIAPAFPGHAAEVRRSAALFDGVRYGNLPASEQDYNAVLALDKALAGISPVFGPGVPSDLAVPQ</sequence>
<dbReference type="Pfam" id="PF13559">
    <property type="entry name" value="DUF4129"/>
    <property type="match status" value="1"/>
</dbReference>
<evidence type="ECO:0000313" key="4">
    <source>
        <dbReference type="Proteomes" id="UP000181917"/>
    </source>
</evidence>